<dbReference type="Pfam" id="PF14460">
    <property type="entry name" value="Prok-E2_D"/>
    <property type="match status" value="1"/>
</dbReference>
<name>A0A4V2JAR4_9FLAO</name>
<gene>
    <name evidence="1" type="ORF">EYD46_12600</name>
</gene>
<accession>A0A4V2JAR4</accession>
<reference evidence="1 2" key="1">
    <citation type="journal article" date="2015" name="Int. J. Syst. Evol. Microbiol.">
        <title>Hyunsoonleella pacifica sp. nov., isolated from seawater of South Pacific Gyre.</title>
        <authorList>
            <person name="Gao X."/>
            <person name="Zhang Z."/>
            <person name="Dai X."/>
            <person name="Zhang X.H."/>
        </authorList>
    </citation>
    <scope>NUCLEOTIDE SEQUENCE [LARGE SCALE GENOMIC DNA]</scope>
    <source>
        <strain evidence="1 2">SW033</strain>
    </source>
</reference>
<evidence type="ECO:0000313" key="1">
    <source>
        <dbReference type="EMBL" id="TBN14408.1"/>
    </source>
</evidence>
<comment type="caution">
    <text evidence="1">The sequence shown here is derived from an EMBL/GenBank/DDBJ whole genome shotgun (WGS) entry which is preliminary data.</text>
</comment>
<sequence>MNDIVRIETEEHFTPQFAIVGYKKTRSYNEDDHYFTYHKVRAEKLTAGTPLTKDTAKNIFECLEGDLIKYSFKGIIPNTLLHFEFKGNLSLVWTVFPKQTTLYFKEKTGISSGHYPIPKLVFCLQGNSLKVFALNRKDRIEASTKLMYAPFLNVGTNGDVCMGTASINYEGFEYYEDIMCYSERQFFNSVFTETHNNRLIKGNIVERMNSIKGSGKFDDKLLVSSNLQLKDLYEK</sequence>
<proteinExistence type="predicted"/>
<dbReference type="Proteomes" id="UP000292372">
    <property type="component" value="Unassembled WGS sequence"/>
</dbReference>
<dbReference type="InterPro" id="IPR032787">
    <property type="entry name" value="Prok-E2_D"/>
</dbReference>
<keyword evidence="2" id="KW-1185">Reference proteome</keyword>
<protein>
    <recommendedName>
        <fullName evidence="3">PRTRC system protein B</fullName>
    </recommendedName>
</protein>
<evidence type="ECO:0000313" key="2">
    <source>
        <dbReference type="Proteomes" id="UP000292372"/>
    </source>
</evidence>
<evidence type="ECO:0008006" key="3">
    <source>
        <dbReference type="Google" id="ProtNLM"/>
    </source>
</evidence>
<dbReference type="RefSeq" id="WP_130937529.1">
    <property type="nucleotide sequence ID" value="NZ_BMEE01000002.1"/>
</dbReference>
<dbReference type="AlphaFoldDB" id="A0A4V2JAR4"/>
<organism evidence="1 2">
    <name type="scientific">Hyunsoonleella pacifica</name>
    <dbReference type="NCBI Taxonomy" id="1080224"/>
    <lineage>
        <taxon>Bacteria</taxon>
        <taxon>Pseudomonadati</taxon>
        <taxon>Bacteroidota</taxon>
        <taxon>Flavobacteriia</taxon>
        <taxon>Flavobacteriales</taxon>
        <taxon>Flavobacteriaceae</taxon>
    </lineage>
</organism>
<dbReference type="EMBL" id="SIRS01000005">
    <property type="protein sequence ID" value="TBN14408.1"/>
    <property type="molecule type" value="Genomic_DNA"/>
</dbReference>
<dbReference type="OrthoDB" id="1030341at2"/>